<dbReference type="PANTHER" id="PTHR37945:SF1">
    <property type="entry name" value="EXTRACELLULAR TUNGSTATE BINDING PROTEIN"/>
    <property type="match status" value="1"/>
</dbReference>
<accession>A0A398B9R3</accession>
<dbReference type="SUPFAM" id="SSF53850">
    <property type="entry name" value="Periplasmic binding protein-like II"/>
    <property type="match status" value="1"/>
</dbReference>
<dbReference type="PROSITE" id="PS51257">
    <property type="entry name" value="PROKAR_LIPOPROTEIN"/>
    <property type="match status" value="1"/>
</dbReference>
<feature type="signal peptide" evidence="1">
    <location>
        <begin position="1"/>
        <end position="23"/>
    </location>
</feature>
<organism evidence="3 4">
    <name type="scientific">Mesobacillus zeae</name>
    <dbReference type="NCBI Taxonomy" id="1917180"/>
    <lineage>
        <taxon>Bacteria</taxon>
        <taxon>Bacillati</taxon>
        <taxon>Bacillota</taxon>
        <taxon>Bacilli</taxon>
        <taxon>Bacillales</taxon>
        <taxon>Bacillaceae</taxon>
        <taxon>Mesobacillus</taxon>
    </lineage>
</organism>
<dbReference type="EMBL" id="QWVT01000013">
    <property type="protein sequence ID" value="RID86274.1"/>
    <property type="molecule type" value="Genomic_DNA"/>
</dbReference>
<dbReference type="OrthoDB" id="186379at2"/>
<dbReference type="Pfam" id="PF12849">
    <property type="entry name" value="PBP_like_2"/>
    <property type="match status" value="1"/>
</dbReference>
<gene>
    <name evidence="3" type="ORF">D1970_07030</name>
</gene>
<evidence type="ECO:0000313" key="4">
    <source>
        <dbReference type="Proteomes" id="UP000265816"/>
    </source>
</evidence>
<dbReference type="RefSeq" id="WP_119112180.1">
    <property type="nucleotide sequence ID" value="NZ_CBCSEO010000004.1"/>
</dbReference>
<evidence type="ECO:0000313" key="3">
    <source>
        <dbReference type="EMBL" id="RID86274.1"/>
    </source>
</evidence>
<feature type="domain" description="PBP" evidence="2">
    <location>
        <begin position="39"/>
        <end position="259"/>
    </location>
</feature>
<dbReference type="InterPro" id="IPR052738">
    <property type="entry name" value="ABC-Tungstate_binding"/>
</dbReference>
<keyword evidence="4" id="KW-1185">Reference proteome</keyword>
<reference evidence="3 4" key="1">
    <citation type="submission" date="2018-08" db="EMBL/GenBank/DDBJ databases">
        <title>Bacillus jemisoniae sp. nov., Bacillus chryseoplanitiae sp. nov., Bacillus resnikiae sp. nov., and Bacillus frankliniae sp. nov., isolated from Viking spacecraft and associated surfaces.</title>
        <authorList>
            <person name="Seuylemezian A."/>
            <person name="Vaishampayan P."/>
        </authorList>
    </citation>
    <scope>NUCLEOTIDE SEQUENCE [LARGE SCALE GENOMIC DNA]</scope>
    <source>
        <strain evidence="3 4">JJ-247</strain>
    </source>
</reference>
<feature type="chain" id="PRO_5038514004" evidence="1">
    <location>
        <begin position="24"/>
        <end position="285"/>
    </location>
</feature>
<protein>
    <submittedName>
        <fullName evidence="3">Tungsten ABC transporter substrate-binding protein</fullName>
    </submittedName>
</protein>
<keyword evidence="1" id="KW-0732">Signal</keyword>
<evidence type="ECO:0000259" key="2">
    <source>
        <dbReference type="Pfam" id="PF12849"/>
    </source>
</evidence>
<dbReference type="AlphaFoldDB" id="A0A398B9R3"/>
<sequence>MKKKLLSMMLIFMLAIITACSGAGTDSKEKAEKKVEKRTDLILATTTSTQDSGLLDVLVPQFEKKYPYKVKTIAVGTGQALEMGTRGEADVLLVHAPEAEQKIVDSGDAINRHKVMYNDFIIVGPSADPAGIKGVPAKEAFTKLMESNQPFVSRGDDSGTHKKELELWKNNKLDPAKKENYISTGQGMGSTLQVAAEKKGYTLTDRATYLAQKKSLGEFDIMSEGDDSLLNIYHVMQVNPEKHEKINKEGAKDFVHFMKDNETKKTISEFGKDKYGQALFFLFDK</sequence>
<dbReference type="PANTHER" id="PTHR37945">
    <property type="entry name" value="EXTRACELLULAR TUNGSTATE BINDING PROTEIN"/>
    <property type="match status" value="1"/>
</dbReference>
<dbReference type="Gene3D" id="3.40.190.10">
    <property type="entry name" value="Periplasmic binding protein-like II"/>
    <property type="match status" value="2"/>
</dbReference>
<proteinExistence type="predicted"/>
<dbReference type="InterPro" id="IPR024370">
    <property type="entry name" value="PBP_domain"/>
</dbReference>
<comment type="caution">
    <text evidence="3">The sequence shown here is derived from an EMBL/GenBank/DDBJ whole genome shotgun (WGS) entry which is preliminary data.</text>
</comment>
<dbReference type="Proteomes" id="UP000265816">
    <property type="component" value="Unassembled WGS sequence"/>
</dbReference>
<name>A0A398B9R3_9BACI</name>
<evidence type="ECO:0000256" key="1">
    <source>
        <dbReference type="SAM" id="SignalP"/>
    </source>
</evidence>